<evidence type="ECO:0000259" key="11">
    <source>
        <dbReference type="PROSITE" id="PS50893"/>
    </source>
</evidence>
<keyword evidence="8 10" id="KW-1133">Transmembrane helix</keyword>
<keyword evidence="9 10" id="KW-0472">Membrane</keyword>
<dbReference type="PROSITE" id="PS50893">
    <property type="entry name" value="ABC_TRANSPORTER_2"/>
    <property type="match status" value="1"/>
</dbReference>
<reference evidence="13 14" key="1">
    <citation type="submission" date="2018-07" db="EMBL/GenBank/DDBJ databases">
        <title>Genomic Encyclopedia of Type Strains, Phase III (KMG-III): the genomes of soil and plant-associated and newly described type strains.</title>
        <authorList>
            <person name="Whitman W."/>
        </authorList>
    </citation>
    <scope>NUCLEOTIDE SEQUENCE [LARGE SCALE GENOMIC DNA]</scope>
    <source>
        <strain evidence="13 14">CECT 8333</strain>
    </source>
</reference>
<accession>A0A369B822</accession>
<dbReference type="AlphaFoldDB" id="A0A369B822"/>
<evidence type="ECO:0000313" key="13">
    <source>
        <dbReference type="EMBL" id="RCX16696.1"/>
    </source>
</evidence>
<keyword evidence="2" id="KW-0813">Transport</keyword>
<gene>
    <name evidence="13" type="ORF">DFP94_11143</name>
</gene>
<feature type="domain" description="ABC transmembrane type-1" evidence="12">
    <location>
        <begin position="38"/>
        <end position="320"/>
    </location>
</feature>
<evidence type="ECO:0000256" key="10">
    <source>
        <dbReference type="SAM" id="Phobius"/>
    </source>
</evidence>
<dbReference type="CDD" id="cd07346">
    <property type="entry name" value="ABC_6TM_exporters"/>
    <property type="match status" value="1"/>
</dbReference>
<dbReference type="PANTHER" id="PTHR43394:SF1">
    <property type="entry name" value="ATP-BINDING CASSETTE SUB-FAMILY B MEMBER 10, MITOCHONDRIAL"/>
    <property type="match status" value="1"/>
</dbReference>
<dbReference type="Proteomes" id="UP000253090">
    <property type="component" value="Unassembled WGS sequence"/>
</dbReference>
<evidence type="ECO:0000256" key="3">
    <source>
        <dbReference type="ARBA" id="ARBA00022475"/>
    </source>
</evidence>
<dbReference type="GO" id="GO:0005524">
    <property type="term" value="F:ATP binding"/>
    <property type="evidence" value="ECO:0007669"/>
    <property type="project" value="UniProtKB-KW"/>
</dbReference>
<dbReference type="Pfam" id="PF00664">
    <property type="entry name" value="ABC_membrane"/>
    <property type="match status" value="1"/>
</dbReference>
<dbReference type="InterPro" id="IPR003593">
    <property type="entry name" value="AAA+_ATPase"/>
</dbReference>
<dbReference type="InterPro" id="IPR036640">
    <property type="entry name" value="ABC1_TM_sf"/>
</dbReference>
<dbReference type="Gene3D" id="1.20.1560.10">
    <property type="entry name" value="ABC transporter type 1, transmembrane domain"/>
    <property type="match status" value="1"/>
</dbReference>
<dbReference type="FunFam" id="3.40.50.300:FF:000299">
    <property type="entry name" value="ABC transporter ATP-binding protein/permease"/>
    <property type="match status" value="1"/>
</dbReference>
<comment type="subcellular location">
    <subcellularLocation>
        <location evidence="1">Cell membrane</location>
        <topology evidence="1">Multi-pass membrane protein</topology>
    </subcellularLocation>
</comment>
<evidence type="ECO:0000313" key="14">
    <source>
        <dbReference type="Proteomes" id="UP000253090"/>
    </source>
</evidence>
<keyword evidence="4 10" id="KW-0812">Transmembrane</keyword>
<keyword evidence="6" id="KW-0378">Hydrolase</keyword>
<keyword evidence="7 13" id="KW-0067">ATP-binding</keyword>
<feature type="transmembrane region" description="Helical" evidence="10">
    <location>
        <begin position="73"/>
        <end position="99"/>
    </location>
</feature>
<name>A0A369B822_9BACL</name>
<keyword evidence="3" id="KW-1003">Cell membrane</keyword>
<dbReference type="InterPro" id="IPR027417">
    <property type="entry name" value="P-loop_NTPase"/>
</dbReference>
<protein>
    <submittedName>
        <fullName evidence="13">ATP-binding cassette subfamily B protein</fullName>
    </submittedName>
</protein>
<dbReference type="GO" id="GO:0005886">
    <property type="term" value="C:plasma membrane"/>
    <property type="evidence" value="ECO:0007669"/>
    <property type="project" value="UniProtKB-SubCell"/>
</dbReference>
<comment type="caution">
    <text evidence="13">The sequence shown here is derived from an EMBL/GenBank/DDBJ whole genome shotgun (WGS) entry which is preliminary data.</text>
</comment>
<feature type="transmembrane region" description="Helical" evidence="10">
    <location>
        <begin position="175"/>
        <end position="192"/>
    </location>
</feature>
<evidence type="ECO:0000256" key="7">
    <source>
        <dbReference type="ARBA" id="ARBA00022840"/>
    </source>
</evidence>
<dbReference type="PROSITE" id="PS50929">
    <property type="entry name" value="ABC_TM1F"/>
    <property type="match status" value="1"/>
</dbReference>
<feature type="domain" description="ABC transporter" evidence="11">
    <location>
        <begin position="353"/>
        <end position="588"/>
    </location>
</feature>
<dbReference type="InterPro" id="IPR039421">
    <property type="entry name" value="Type_1_exporter"/>
</dbReference>
<keyword evidence="6" id="KW-0645">Protease</keyword>
<dbReference type="PANTHER" id="PTHR43394">
    <property type="entry name" value="ATP-DEPENDENT PERMEASE MDL1, MITOCHONDRIAL"/>
    <property type="match status" value="1"/>
</dbReference>
<evidence type="ECO:0000256" key="2">
    <source>
        <dbReference type="ARBA" id="ARBA00022448"/>
    </source>
</evidence>
<evidence type="ECO:0000259" key="12">
    <source>
        <dbReference type="PROSITE" id="PS50929"/>
    </source>
</evidence>
<evidence type="ECO:0000256" key="1">
    <source>
        <dbReference type="ARBA" id="ARBA00004651"/>
    </source>
</evidence>
<dbReference type="PROSITE" id="PS00211">
    <property type="entry name" value="ABC_TRANSPORTER_1"/>
    <property type="match status" value="1"/>
</dbReference>
<keyword evidence="5" id="KW-0547">Nucleotide-binding</keyword>
<evidence type="ECO:0000256" key="5">
    <source>
        <dbReference type="ARBA" id="ARBA00022741"/>
    </source>
</evidence>
<proteinExistence type="predicted"/>
<organism evidence="13 14">
    <name type="scientific">Fontibacillus phaseoli</name>
    <dbReference type="NCBI Taxonomy" id="1416533"/>
    <lineage>
        <taxon>Bacteria</taxon>
        <taxon>Bacillati</taxon>
        <taxon>Bacillota</taxon>
        <taxon>Bacilli</taxon>
        <taxon>Bacillales</taxon>
        <taxon>Paenibacillaceae</taxon>
        <taxon>Fontibacillus</taxon>
    </lineage>
</organism>
<feature type="transmembrane region" description="Helical" evidence="10">
    <location>
        <begin position="144"/>
        <end position="169"/>
    </location>
</feature>
<dbReference type="OrthoDB" id="9806127at2"/>
<feature type="transmembrane region" description="Helical" evidence="10">
    <location>
        <begin position="36"/>
        <end position="53"/>
    </location>
</feature>
<dbReference type="SMART" id="SM00382">
    <property type="entry name" value="AAA"/>
    <property type="match status" value="1"/>
</dbReference>
<keyword evidence="14" id="KW-1185">Reference proteome</keyword>
<evidence type="ECO:0000256" key="4">
    <source>
        <dbReference type="ARBA" id="ARBA00022692"/>
    </source>
</evidence>
<evidence type="ECO:0000256" key="8">
    <source>
        <dbReference type="ARBA" id="ARBA00022989"/>
    </source>
</evidence>
<dbReference type="GO" id="GO:0008234">
    <property type="term" value="F:cysteine-type peptidase activity"/>
    <property type="evidence" value="ECO:0007669"/>
    <property type="project" value="UniProtKB-KW"/>
</dbReference>
<feature type="transmembrane region" description="Helical" evidence="10">
    <location>
        <begin position="254"/>
        <end position="284"/>
    </location>
</feature>
<evidence type="ECO:0000256" key="9">
    <source>
        <dbReference type="ARBA" id="ARBA00023136"/>
    </source>
</evidence>
<dbReference type="InterPro" id="IPR011527">
    <property type="entry name" value="ABC1_TM_dom"/>
</dbReference>
<dbReference type="SUPFAM" id="SSF52540">
    <property type="entry name" value="P-loop containing nucleoside triphosphate hydrolases"/>
    <property type="match status" value="1"/>
</dbReference>
<dbReference type="GO" id="GO:0015421">
    <property type="term" value="F:ABC-type oligopeptide transporter activity"/>
    <property type="evidence" value="ECO:0007669"/>
    <property type="project" value="TreeGrafter"/>
</dbReference>
<dbReference type="SUPFAM" id="SSF90123">
    <property type="entry name" value="ABC transporter transmembrane region"/>
    <property type="match status" value="1"/>
</dbReference>
<dbReference type="Gene3D" id="3.40.50.300">
    <property type="entry name" value="P-loop containing nucleotide triphosphate hydrolases"/>
    <property type="match status" value="1"/>
</dbReference>
<sequence length="596" mass="66366">MTEQSETSKGSNKRRSKSLGHYREMLSRYVFTQRKLLIWLAVLLLLSIALQLVNPQVIRFFIDTAQGEGSLNALYYAAAIFIGFSLIQQVITVCASYYSENLGWTTTNRLRADLVEHCLSLDMSFHKSNTSGTLIERVDGDVNALANFFSSFMIHLLGNILLMLGIILLLFRENIWIGTVMSLFVVGAVFVIQRIRKFTVPIWTKWRAQNAELYGFIGEHLEGTEDTRANGAAGYVMNRFYDLSRRMLPVRIRAFMGFGMMWGTTILVFALGNAAAFIVCAWLWKRGELTIGSVYLVFYYTELLAKPIEKIRTQLEDLQKADASLIRVLDLLGTKPKITDGPGALLPSGPLSVRFNRLTFAYEEDGEPTLRDLDITLRPGQTLGLLGRTGSGKSTLARLLLRFYDPQEGSIELSGVDIRNCKLHELRSGVAMVTQNIEIMEGTVRDNLTLFDDRIDDGKILAVLKELGLEEWYASLPDGLDSILSSGGGSLSAGEAQLLAFARVFLSDPGLVILDEASSRLDPLTENRIEAAINRLLEERTCIMIAHRLSTVQRADQILILESGRIVENGSRAALAGNPDSRFSRMLAVGLEEVLT</sequence>
<keyword evidence="6" id="KW-0788">Thiol protease</keyword>
<dbReference type="InterPro" id="IPR017871">
    <property type="entry name" value="ABC_transporter-like_CS"/>
</dbReference>
<dbReference type="Pfam" id="PF00005">
    <property type="entry name" value="ABC_tran"/>
    <property type="match status" value="1"/>
</dbReference>
<dbReference type="EMBL" id="QPJW01000011">
    <property type="protein sequence ID" value="RCX16696.1"/>
    <property type="molecule type" value="Genomic_DNA"/>
</dbReference>
<evidence type="ECO:0000256" key="6">
    <source>
        <dbReference type="ARBA" id="ARBA00022807"/>
    </source>
</evidence>
<dbReference type="GO" id="GO:0016887">
    <property type="term" value="F:ATP hydrolysis activity"/>
    <property type="evidence" value="ECO:0007669"/>
    <property type="project" value="InterPro"/>
</dbReference>
<dbReference type="InterPro" id="IPR003439">
    <property type="entry name" value="ABC_transporter-like_ATP-bd"/>
</dbReference>